<reference evidence="2" key="1">
    <citation type="submission" date="2022-07" db="EMBL/GenBank/DDBJ databases">
        <authorList>
            <person name="Macas J."/>
            <person name="Novak P."/>
            <person name="Neumann P."/>
        </authorList>
    </citation>
    <scope>NUCLEOTIDE SEQUENCE</scope>
</reference>
<sequence>MSVLFRLKCHDSSGAEMCGGGDGDGRRRCGKRRGRGGDGW</sequence>
<comment type="caution">
    <text evidence="2">The sequence shown here is derived from an EMBL/GenBank/DDBJ whole genome shotgun (WGS) entry which is preliminary data.</text>
</comment>
<dbReference type="AlphaFoldDB" id="A0A9P0YSJ2"/>
<feature type="region of interest" description="Disordered" evidence="1">
    <location>
        <begin position="13"/>
        <end position="40"/>
    </location>
</feature>
<evidence type="ECO:0000313" key="3">
    <source>
        <dbReference type="Proteomes" id="UP001152484"/>
    </source>
</evidence>
<protein>
    <submittedName>
        <fullName evidence="2">Uncharacterized protein</fullName>
    </submittedName>
</protein>
<name>A0A9P0YSJ2_CUSEU</name>
<organism evidence="2 3">
    <name type="scientific">Cuscuta europaea</name>
    <name type="common">European dodder</name>
    <dbReference type="NCBI Taxonomy" id="41803"/>
    <lineage>
        <taxon>Eukaryota</taxon>
        <taxon>Viridiplantae</taxon>
        <taxon>Streptophyta</taxon>
        <taxon>Embryophyta</taxon>
        <taxon>Tracheophyta</taxon>
        <taxon>Spermatophyta</taxon>
        <taxon>Magnoliopsida</taxon>
        <taxon>eudicotyledons</taxon>
        <taxon>Gunneridae</taxon>
        <taxon>Pentapetalae</taxon>
        <taxon>asterids</taxon>
        <taxon>lamiids</taxon>
        <taxon>Solanales</taxon>
        <taxon>Convolvulaceae</taxon>
        <taxon>Cuscuteae</taxon>
        <taxon>Cuscuta</taxon>
        <taxon>Cuscuta subgen. Cuscuta</taxon>
    </lineage>
</organism>
<proteinExistence type="predicted"/>
<dbReference type="Proteomes" id="UP001152484">
    <property type="component" value="Unassembled WGS sequence"/>
</dbReference>
<accession>A0A9P0YSJ2</accession>
<evidence type="ECO:0000313" key="2">
    <source>
        <dbReference type="EMBL" id="CAH9073502.1"/>
    </source>
</evidence>
<evidence type="ECO:0000256" key="1">
    <source>
        <dbReference type="SAM" id="MobiDB-lite"/>
    </source>
</evidence>
<gene>
    <name evidence="2" type="ORF">CEURO_LOCUS4839</name>
</gene>
<dbReference type="EMBL" id="CAMAPE010000008">
    <property type="protein sequence ID" value="CAH9073502.1"/>
    <property type="molecule type" value="Genomic_DNA"/>
</dbReference>
<keyword evidence="3" id="KW-1185">Reference proteome</keyword>